<dbReference type="InterPro" id="IPR021109">
    <property type="entry name" value="Peptidase_aspartic_dom_sf"/>
</dbReference>
<evidence type="ECO:0000313" key="5">
    <source>
        <dbReference type="Proteomes" id="UP000824120"/>
    </source>
</evidence>
<dbReference type="EMBL" id="JACXVP010000011">
    <property type="protein sequence ID" value="KAG5575756.1"/>
    <property type="molecule type" value="Genomic_DNA"/>
</dbReference>
<feature type="region of interest" description="Disordered" evidence="2">
    <location>
        <begin position="63"/>
        <end position="104"/>
    </location>
</feature>
<keyword evidence="1" id="KW-0862">Zinc</keyword>
<comment type="caution">
    <text evidence="4">The sequence shown here is derived from an EMBL/GenBank/DDBJ whole genome shotgun (WGS) entry which is preliminary data.</text>
</comment>
<name>A0A9J5WKP8_SOLCO</name>
<feature type="domain" description="CCHC-type" evidence="3">
    <location>
        <begin position="140"/>
        <end position="154"/>
    </location>
</feature>
<dbReference type="GO" id="GO:0008270">
    <property type="term" value="F:zinc ion binding"/>
    <property type="evidence" value="ECO:0007669"/>
    <property type="project" value="UniProtKB-KW"/>
</dbReference>
<accession>A0A9J5WKP8</accession>
<organism evidence="4 5">
    <name type="scientific">Solanum commersonii</name>
    <name type="common">Commerson's wild potato</name>
    <name type="synonym">Commerson's nightshade</name>
    <dbReference type="NCBI Taxonomy" id="4109"/>
    <lineage>
        <taxon>Eukaryota</taxon>
        <taxon>Viridiplantae</taxon>
        <taxon>Streptophyta</taxon>
        <taxon>Embryophyta</taxon>
        <taxon>Tracheophyta</taxon>
        <taxon>Spermatophyta</taxon>
        <taxon>Magnoliopsida</taxon>
        <taxon>eudicotyledons</taxon>
        <taxon>Gunneridae</taxon>
        <taxon>Pentapetalae</taxon>
        <taxon>asterids</taxon>
        <taxon>lamiids</taxon>
        <taxon>Solanales</taxon>
        <taxon>Solanaceae</taxon>
        <taxon>Solanoideae</taxon>
        <taxon>Solaneae</taxon>
        <taxon>Solanum</taxon>
    </lineage>
</organism>
<evidence type="ECO:0000313" key="4">
    <source>
        <dbReference type="EMBL" id="KAG5575756.1"/>
    </source>
</evidence>
<dbReference type="PANTHER" id="PTHR34482:SF57">
    <property type="entry name" value="RETROTRANSPOSON GAG DOMAIN-CONTAINING PROTEIN"/>
    <property type="match status" value="1"/>
</dbReference>
<dbReference type="Gene3D" id="2.40.70.10">
    <property type="entry name" value="Acid Proteases"/>
    <property type="match status" value="1"/>
</dbReference>
<dbReference type="GO" id="GO:0003676">
    <property type="term" value="F:nucleic acid binding"/>
    <property type="evidence" value="ECO:0007669"/>
    <property type="project" value="InterPro"/>
</dbReference>
<keyword evidence="5" id="KW-1185">Reference proteome</keyword>
<proteinExistence type="predicted"/>
<dbReference type="OrthoDB" id="1751327at2759"/>
<dbReference type="PROSITE" id="PS50158">
    <property type="entry name" value="ZF_CCHC"/>
    <property type="match status" value="1"/>
</dbReference>
<dbReference type="Proteomes" id="UP000824120">
    <property type="component" value="Chromosome 11"/>
</dbReference>
<dbReference type="CDD" id="cd00303">
    <property type="entry name" value="retropepsin_like"/>
    <property type="match status" value="1"/>
</dbReference>
<dbReference type="SMART" id="SM00343">
    <property type="entry name" value="ZnF_C2HC"/>
    <property type="match status" value="1"/>
</dbReference>
<protein>
    <recommendedName>
        <fullName evidence="3">CCHC-type domain-containing protein</fullName>
    </recommendedName>
</protein>
<evidence type="ECO:0000259" key="3">
    <source>
        <dbReference type="PROSITE" id="PS50158"/>
    </source>
</evidence>
<evidence type="ECO:0000256" key="1">
    <source>
        <dbReference type="PROSITE-ProRule" id="PRU00047"/>
    </source>
</evidence>
<dbReference type="PANTHER" id="PTHR34482">
    <property type="entry name" value="DNA DAMAGE-INDUCIBLE PROTEIN 1-LIKE"/>
    <property type="match status" value="1"/>
</dbReference>
<gene>
    <name evidence="4" type="ORF">H5410_055890</name>
</gene>
<keyword evidence="1" id="KW-0479">Metal-binding</keyword>
<dbReference type="AlphaFoldDB" id="A0A9J5WKP8"/>
<evidence type="ECO:0000256" key="2">
    <source>
        <dbReference type="SAM" id="MobiDB-lite"/>
    </source>
</evidence>
<sequence length="242" mass="27179">MSGYATEMVVDIMSRMSLFVAGLSRLSRKVGQAAMLIGDMDISWLMVYVQRVEEEKLINREELKNKRAKTGNESGQKKKPAQSSAGALAPRNKGEYNGQNSRAKPAYSQGSVVQWGSKPPACAKCGRNHSGICREGSTSCFKCGQTEHFMRKCPTNKQGSEIVYRDCPIFINHKSTMADLIELDMVNFDVILGMDWLHACYASVDCRTRVAKFQFPNETVLEWKSSSAVLRMIYLESLLRER</sequence>
<dbReference type="Pfam" id="PF08284">
    <property type="entry name" value="RVP_2"/>
    <property type="match status" value="1"/>
</dbReference>
<dbReference type="InterPro" id="IPR001878">
    <property type="entry name" value="Znf_CCHC"/>
</dbReference>
<reference evidence="4 5" key="1">
    <citation type="submission" date="2020-09" db="EMBL/GenBank/DDBJ databases">
        <title>De no assembly of potato wild relative species, Solanum commersonii.</title>
        <authorList>
            <person name="Cho K."/>
        </authorList>
    </citation>
    <scope>NUCLEOTIDE SEQUENCE [LARGE SCALE GENOMIC DNA]</scope>
    <source>
        <strain evidence="4">LZ3.2</strain>
        <tissue evidence="4">Leaf</tissue>
    </source>
</reference>
<keyword evidence="1" id="KW-0863">Zinc-finger</keyword>